<dbReference type="SUPFAM" id="SSF52172">
    <property type="entry name" value="CheY-like"/>
    <property type="match status" value="1"/>
</dbReference>
<dbReference type="Gene3D" id="3.40.50.2300">
    <property type="match status" value="1"/>
</dbReference>
<dbReference type="GO" id="GO:0000976">
    <property type="term" value="F:transcription cis-regulatory region binding"/>
    <property type="evidence" value="ECO:0007669"/>
    <property type="project" value="TreeGrafter"/>
</dbReference>
<dbReference type="CDD" id="cd17574">
    <property type="entry name" value="REC_OmpR"/>
    <property type="match status" value="1"/>
</dbReference>
<accession>A0A7V3PSG6</accession>
<proteinExistence type="predicted"/>
<dbReference type="InterPro" id="IPR001789">
    <property type="entry name" value="Sig_transdc_resp-reg_receiver"/>
</dbReference>
<evidence type="ECO:0000256" key="3">
    <source>
        <dbReference type="ARBA" id="ARBA00023015"/>
    </source>
</evidence>
<keyword evidence="3" id="KW-0805">Transcription regulation</keyword>
<dbReference type="InterPro" id="IPR011006">
    <property type="entry name" value="CheY-like_superfamily"/>
</dbReference>
<keyword evidence="2" id="KW-0902">Two-component regulatory system</keyword>
<evidence type="ECO:0000256" key="2">
    <source>
        <dbReference type="ARBA" id="ARBA00023012"/>
    </source>
</evidence>
<evidence type="ECO:0000313" key="9">
    <source>
        <dbReference type="EMBL" id="HGD12659.1"/>
    </source>
</evidence>
<evidence type="ECO:0000256" key="7">
    <source>
        <dbReference type="SAM" id="MobiDB-lite"/>
    </source>
</evidence>
<feature type="compositionally biased region" description="Polar residues" evidence="7">
    <location>
        <begin position="126"/>
        <end position="137"/>
    </location>
</feature>
<dbReference type="FunFam" id="3.40.50.2300:FF:000001">
    <property type="entry name" value="DNA-binding response regulator PhoB"/>
    <property type="match status" value="1"/>
</dbReference>
<evidence type="ECO:0000256" key="6">
    <source>
        <dbReference type="PROSITE-ProRule" id="PRU00169"/>
    </source>
</evidence>
<dbReference type="SMART" id="SM00448">
    <property type="entry name" value="REC"/>
    <property type="match status" value="1"/>
</dbReference>
<dbReference type="AlphaFoldDB" id="A0A7V3PSG6"/>
<feature type="domain" description="Response regulatory" evidence="8">
    <location>
        <begin position="3"/>
        <end position="119"/>
    </location>
</feature>
<dbReference type="PANTHER" id="PTHR48111:SF40">
    <property type="entry name" value="PHOSPHATE REGULON TRANSCRIPTIONAL REGULATORY PROTEIN PHOB"/>
    <property type="match status" value="1"/>
</dbReference>
<name>A0A7V3PSG6_UNCW3</name>
<sequence length="182" mass="20049">MKKILVVEDDNNLRELIKARLEQGGYQVETAGDGFAAIMQARKLKPDLIILDLMIPKMDGYTVCRTIKSTADLSGIPIIMLTARTSPDDMRHGMDMGADAYLTKPFKGEQVLGKIQELLARKEAPASQTPADASTAPTKEDLHRIEREKAEQKSREEAQARTQANIEQQGKPSTTEPGEGTI</sequence>
<dbReference type="GO" id="GO:0032993">
    <property type="term" value="C:protein-DNA complex"/>
    <property type="evidence" value="ECO:0007669"/>
    <property type="project" value="TreeGrafter"/>
</dbReference>
<protein>
    <submittedName>
        <fullName evidence="9">Response regulator</fullName>
    </submittedName>
</protein>
<evidence type="ECO:0000256" key="1">
    <source>
        <dbReference type="ARBA" id="ARBA00022553"/>
    </source>
</evidence>
<comment type="caution">
    <text evidence="9">The sequence shown here is derived from an EMBL/GenBank/DDBJ whole genome shotgun (WGS) entry which is preliminary data.</text>
</comment>
<dbReference type="GO" id="GO:0006355">
    <property type="term" value="P:regulation of DNA-templated transcription"/>
    <property type="evidence" value="ECO:0007669"/>
    <property type="project" value="TreeGrafter"/>
</dbReference>
<dbReference type="GO" id="GO:0000156">
    <property type="term" value="F:phosphorelay response regulator activity"/>
    <property type="evidence" value="ECO:0007669"/>
    <property type="project" value="TreeGrafter"/>
</dbReference>
<feature type="modified residue" description="4-aspartylphosphate" evidence="6">
    <location>
        <position position="52"/>
    </location>
</feature>
<dbReference type="GO" id="GO:0005829">
    <property type="term" value="C:cytosol"/>
    <property type="evidence" value="ECO:0007669"/>
    <property type="project" value="TreeGrafter"/>
</dbReference>
<keyword evidence="5" id="KW-0804">Transcription</keyword>
<keyword evidence="1 6" id="KW-0597">Phosphoprotein</keyword>
<evidence type="ECO:0000256" key="5">
    <source>
        <dbReference type="ARBA" id="ARBA00023163"/>
    </source>
</evidence>
<organism evidence="9">
    <name type="scientific">candidate division WOR-3 bacterium</name>
    <dbReference type="NCBI Taxonomy" id="2052148"/>
    <lineage>
        <taxon>Bacteria</taxon>
        <taxon>Bacteria division WOR-3</taxon>
    </lineage>
</organism>
<gene>
    <name evidence="9" type="ORF">ENX16_01035</name>
</gene>
<dbReference type="InterPro" id="IPR039420">
    <property type="entry name" value="WalR-like"/>
</dbReference>
<dbReference type="Pfam" id="PF00072">
    <property type="entry name" value="Response_reg"/>
    <property type="match status" value="1"/>
</dbReference>
<dbReference type="PANTHER" id="PTHR48111">
    <property type="entry name" value="REGULATOR OF RPOS"/>
    <property type="match status" value="1"/>
</dbReference>
<evidence type="ECO:0000259" key="8">
    <source>
        <dbReference type="PROSITE" id="PS50110"/>
    </source>
</evidence>
<feature type="region of interest" description="Disordered" evidence="7">
    <location>
        <begin position="122"/>
        <end position="182"/>
    </location>
</feature>
<reference evidence="9" key="1">
    <citation type="journal article" date="2020" name="mSystems">
        <title>Genome- and Community-Level Interaction Insights into Carbon Utilization and Element Cycling Functions of Hydrothermarchaeota in Hydrothermal Sediment.</title>
        <authorList>
            <person name="Zhou Z."/>
            <person name="Liu Y."/>
            <person name="Xu W."/>
            <person name="Pan J."/>
            <person name="Luo Z.H."/>
            <person name="Li M."/>
        </authorList>
    </citation>
    <scope>NUCLEOTIDE SEQUENCE [LARGE SCALE GENOMIC DNA]</scope>
    <source>
        <strain evidence="9">SpSt-914</strain>
    </source>
</reference>
<keyword evidence="4" id="KW-0238">DNA-binding</keyword>
<dbReference type="EMBL" id="DTMZ01000013">
    <property type="protein sequence ID" value="HGD12659.1"/>
    <property type="molecule type" value="Genomic_DNA"/>
</dbReference>
<feature type="compositionally biased region" description="Polar residues" evidence="7">
    <location>
        <begin position="160"/>
        <end position="176"/>
    </location>
</feature>
<dbReference type="PROSITE" id="PS50110">
    <property type="entry name" value="RESPONSE_REGULATORY"/>
    <property type="match status" value="1"/>
</dbReference>
<evidence type="ECO:0000256" key="4">
    <source>
        <dbReference type="ARBA" id="ARBA00023125"/>
    </source>
</evidence>
<feature type="compositionally biased region" description="Basic and acidic residues" evidence="7">
    <location>
        <begin position="138"/>
        <end position="159"/>
    </location>
</feature>